<organism evidence="2 3">
    <name type="scientific">Phytophthora citrophthora</name>
    <dbReference type="NCBI Taxonomy" id="4793"/>
    <lineage>
        <taxon>Eukaryota</taxon>
        <taxon>Sar</taxon>
        <taxon>Stramenopiles</taxon>
        <taxon>Oomycota</taxon>
        <taxon>Peronosporomycetes</taxon>
        <taxon>Peronosporales</taxon>
        <taxon>Peronosporaceae</taxon>
        <taxon>Phytophthora</taxon>
    </lineage>
</organism>
<proteinExistence type="predicted"/>
<name>A0AAD9LFX7_9STRA</name>
<gene>
    <name evidence="2" type="ORF">P3T76_011335</name>
</gene>
<dbReference type="EMBL" id="JASMQC010000026">
    <property type="protein sequence ID" value="KAK1934132.1"/>
    <property type="molecule type" value="Genomic_DNA"/>
</dbReference>
<evidence type="ECO:0000313" key="2">
    <source>
        <dbReference type="EMBL" id="KAK1934132.1"/>
    </source>
</evidence>
<dbReference type="AlphaFoldDB" id="A0AAD9LFX7"/>
<feature type="compositionally biased region" description="Polar residues" evidence="1">
    <location>
        <begin position="76"/>
        <end position="86"/>
    </location>
</feature>
<reference evidence="2" key="1">
    <citation type="submission" date="2023-08" db="EMBL/GenBank/DDBJ databases">
        <title>Reference Genome Resource for the Citrus Pathogen Phytophthora citrophthora.</title>
        <authorList>
            <person name="Moller H."/>
            <person name="Coetzee B."/>
            <person name="Rose L.J."/>
            <person name="Van Niekerk J.M."/>
        </authorList>
    </citation>
    <scope>NUCLEOTIDE SEQUENCE</scope>
    <source>
        <strain evidence="2">STE-U-9442</strain>
    </source>
</reference>
<sequence>MYTMEQLSTDLNGVLSRMDAAEKRLTAETKKVDGSVGGADLREYQTQLLLKLRAIRVVILASKYVRDTHEGFLTTDTMQKEGSSLEQLRKERDEARSERDLLKKQVDKLNYRVHHLKQHVPVPTPADMKPTLA</sequence>
<evidence type="ECO:0000256" key="1">
    <source>
        <dbReference type="SAM" id="MobiDB-lite"/>
    </source>
</evidence>
<comment type="caution">
    <text evidence="2">The sequence shown here is derived from an EMBL/GenBank/DDBJ whole genome shotgun (WGS) entry which is preliminary data.</text>
</comment>
<feature type="region of interest" description="Disordered" evidence="1">
    <location>
        <begin position="76"/>
        <end position="100"/>
    </location>
</feature>
<accession>A0AAD9LFX7</accession>
<protein>
    <submittedName>
        <fullName evidence="2">Uncharacterized protein</fullName>
    </submittedName>
</protein>
<feature type="compositionally biased region" description="Basic and acidic residues" evidence="1">
    <location>
        <begin position="87"/>
        <end position="100"/>
    </location>
</feature>
<keyword evidence="3" id="KW-1185">Reference proteome</keyword>
<dbReference type="Proteomes" id="UP001259832">
    <property type="component" value="Unassembled WGS sequence"/>
</dbReference>
<evidence type="ECO:0000313" key="3">
    <source>
        <dbReference type="Proteomes" id="UP001259832"/>
    </source>
</evidence>